<sequence length="130" mass="13975">MLPRRRATELEHGTDEGFGGPRMDLPEAARVDPPFTIADSLLDSLLAGLEDPVDDDAHPALITLDGAHVPGARISLRWYRKRGNRRAGKEAFVHGHDIVRSVGKEAGAPAGIDRPANSRPPVQPVVAFAC</sequence>
<accession>A0A6J7MZV7</accession>
<proteinExistence type="predicted"/>
<reference evidence="2" key="1">
    <citation type="submission" date="2020-05" db="EMBL/GenBank/DDBJ databases">
        <authorList>
            <person name="Chiriac C."/>
            <person name="Salcher M."/>
            <person name="Ghai R."/>
            <person name="Kavagutti S V."/>
        </authorList>
    </citation>
    <scope>NUCLEOTIDE SEQUENCE</scope>
</reference>
<evidence type="ECO:0000313" key="2">
    <source>
        <dbReference type="EMBL" id="CAB4983334.1"/>
    </source>
</evidence>
<organism evidence="2">
    <name type="scientific">freshwater metagenome</name>
    <dbReference type="NCBI Taxonomy" id="449393"/>
    <lineage>
        <taxon>unclassified sequences</taxon>
        <taxon>metagenomes</taxon>
        <taxon>ecological metagenomes</taxon>
    </lineage>
</organism>
<protein>
    <submittedName>
        <fullName evidence="2">Unannotated protein</fullName>
    </submittedName>
</protein>
<dbReference type="EMBL" id="CAFBOM010000076">
    <property type="protein sequence ID" value="CAB4983334.1"/>
    <property type="molecule type" value="Genomic_DNA"/>
</dbReference>
<feature type="region of interest" description="Disordered" evidence="1">
    <location>
        <begin position="1"/>
        <end position="27"/>
    </location>
</feature>
<name>A0A6J7MZV7_9ZZZZ</name>
<gene>
    <name evidence="2" type="ORF">UFOPK3957_00586</name>
</gene>
<dbReference type="AlphaFoldDB" id="A0A6J7MZV7"/>
<feature type="compositionally biased region" description="Basic and acidic residues" evidence="1">
    <location>
        <begin position="1"/>
        <end position="15"/>
    </location>
</feature>
<evidence type="ECO:0000256" key="1">
    <source>
        <dbReference type="SAM" id="MobiDB-lite"/>
    </source>
</evidence>